<dbReference type="Pfam" id="PF09704">
    <property type="entry name" value="Cas_Cas5d"/>
    <property type="match status" value="1"/>
</dbReference>
<organism evidence="2 3">
    <name type="scientific">Peptoniphilus harei</name>
    <dbReference type="NCBI Taxonomy" id="54005"/>
    <lineage>
        <taxon>Bacteria</taxon>
        <taxon>Bacillati</taxon>
        <taxon>Bacillota</taxon>
        <taxon>Tissierellia</taxon>
        <taxon>Tissierellales</taxon>
        <taxon>Peptoniphilaceae</taxon>
        <taxon>Peptoniphilus</taxon>
    </lineage>
</organism>
<protein>
    <submittedName>
        <fullName evidence="2">Type I-E CRISPR-associated protein Cas5/CasD</fullName>
    </submittedName>
</protein>
<dbReference type="Proteomes" id="UP000748991">
    <property type="component" value="Unassembled WGS sequence"/>
</dbReference>
<dbReference type="GO" id="GO:0051607">
    <property type="term" value="P:defense response to virus"/>
    <property type="evidence" value="ECO:0007669"/>
    <property type="project" value="UniProtKB-KW"/>
</dbReference>
<proteinExistence type="predicted"/>
<name>A0A943Y0N7_9FIRM</name>
<dbReference type="InterPro" id="IPR021124">
    <property type="entry name" value="CRISPR-assoc_prot_Cas5"/>
</dbReference>
<dbReference type="EMBL" id="JAGZZP010000014">
    <property type="protein sequence ID" value="MBS6535563.1"/>
    <property type="molecule type" value="Genomic_DNA"/>
</dbReference>
<dbReference type="InterPro" id="IPR013422">
    <property type="entry name" value="CRISPR-assoc_prot_Cas5_N"/>
</dbReference>
<sequence length="234" mass="27374">MKSILLKFQGPLQSWGTSSNFETRHTDDYPSKSGVIGMLAAALGYRRHEDEKINRLREINFATRVDQAGILLRDYQIAKKYKKDGRLERNYVTNRYYLSDAIFLVVLSHEDNDFIDKIYEALKRPYFQNFLGRRSCPVNYDFIMGCFEEDPLELLKKTKWQANKFYRQNKNNNLKIYGDSKILKTGKEKLKKDDVVSFSQKERKFQYRGESTIYVEVDRDVGETDHDAFGAVGG</sequence>
<dbReference type="Gene3D" id="3.30.70.2660">
    <property type="match status" value="1"/>
</dbReference>
<dbReference type="AlphaFoldDB" id="A0A943Y0N7"/>
<evidence type="ECO:0000313" key="3">
    <source>
        <dbReference type="Proteomes" id="UP000748991"/>
    </source>
</evidence>
<accession>A0A943Y0N7</accession>
<dbReference type="NCBIfam" id="TIGR01868">
    <property type="entry name" value="casD_Cas5e"/>
    <property type="match status" value="1"/>
</dbReference>
<dbReference type="NCBIfam" id="TIGR02593">
    <property type="entry name" value="CRISPR_cas5"/>
    <property type="match status" value="1"/>
</dbReference>
<dbReference type="CDD" id="cd09756">
    <property type="entry name" value="Cas5_I-E"/>
    <property type="match status" value="1"/>
</dbReference>
<evidence type="ECO:0000313" key="2">
    <source>
        <dbReference type="EMBL" id="MBS6535563.1"/>
    </source>
</evidence>
<gene>
    <name evidence="2" type="primary">cas5e</name>
    <name evidence="2" type="ORF">KH327_07010</name>
</gene>
<dbReference type="GO" id="GO:0003723">
    <property type="term" value="F:RNA binding"/>
    <property type="evidence" value="ECO:0007669"/>
    <property type="project" value="InterPro"/>
</dbReference>
<keyword evidence="1" id="KW-0051">Antiviral defense</keyword>
<dbReference type="GO" id="GO:0043571">
    <property type="term" value="P:maintenance of CRISPR repeat elements"/>
    <property type="evidence" value="ECO:0007669"/>
    <property type="project" value="InterPro"/>
</dbReference>
<reference evidence="2" key="1">
    <citation type="submission" date="2021-02" db="EMBL/GenBank/DDBJ databases">
        <title>Infant gut strain persistence is associated with maternal origin, phylogeny, and functional potential including surface adhesion and iron acquisition.</title>
        <authorList>
            <person name="Lou Y.C."/>
        </authorList>
    </citation>
    <scope>NUCLEOTIDE SEQUENCE</scope>
    <source>
        <strain evidence="2">L3_060_052G1_dasL3_060_052G1_concoct_1</strain>
    </source>
</reference>
<evidence type="ECO:0000256" key="1">
    <source>
        <dbReference type="ARBA" id="ARBA00023118"/>
    </source>
</evidence>
<comment type="caution">
    <text evidence="2">The sequence shown here is derived from an EMBL/GenBank/DDBJ whole genome shotgun (WGS) entry which is preliminary data.</text>
</comment>
<dbReference type="InterPro" id="IPR010147">
    <property type="entry name" value="CRISPR-assoc_prot_CasD"/>
</dbReference>